<feature type="region of interest" description="Disordered" evidence="1">
    <location>
        <begin position="109"/>
        <end position="172"/>
    </location>
</feature>
<proteinExistence type="predicted"/>
<accession>A0ABV2L3C9</accession>
<protein>
    <submittedName>
        <fullName evidence="2">Uncharacterized protein</fullName>
    </submittedName>
</protein>
<dbReference type="RefSeq" id="WP_238278413.1">
    <property type="nucleotide sequence ID" value="NZ_BPQL01000036.1"/>
</dbReference>
<name>A0ABV2L3C9_9HYPH</name>
<gene>
    <name evidence="2" type="ORF">ABID43_001392</name>
</gene>
<feature type="compositionally biased region" description="Low complexity" evidence="1">
    <location>
        <begin position="148"/>
        <end position="159"/>
    </location>
</feature>
<evidence type="ECO:0000256" key="1">
    <source>
        <dbReference type="SAM" id="MobiDB-lite"/>
    </source>
</evidence>
<reference evidence="2 3" key="1">
    <citation type="submission" date="2024-06" db="EMBL/GenBank/DDBJ databases">
        <title>Genomic Encyclopedia of Type Strains, Phase IV (KMG-IV): sequencing the most valuable type-strain genomes for metagenomic binning, comparative biology and taxonomic classification.</title>
        <authorList>
            <person name="Goeker M."/>
        </authorList>
    </citation>
    <scope>NUCLEOTIDE SEQUENCE [LARGE SCALE GENOMIC DNA]</scope>
    <source>
        <strain evidence="2 3">DSM 21331</strain>
    </source>
</reference>
<keyword evidence="3" id="KW-1185">Reference proteome</keyword>
<comment type="caution">
    <text evidence="2">The sequence shown here is derived from an EMBL/GenBank/DDBJ whole genome shotgun (WGS) entry which is preliminary data.</text>
</comment>
<dbReference type="EMBL" id="JBEPMM010000002">
    <property type="protein sequence ID" value="MET3691867.1"/>
    <property type="molecule type" value="Genomic_DNA"/>
</dbReference>
<evidence type="ECO:0000313" key="2">
    <source>
        <dbReference type="EMBL" id="MET3691867.1"/>
    </source>
</evidence>
<dbReference type="Proteomes" id="UP001549145">
    <property type="component" value="Unassembled WGS sequence"/>
</dbReference>
<evidence type="ECO:0000313" key="3">
    <source>
        <dbReference type="Proteomes" id="UP001549145"/>
    </source>
</evidence>
<organism evidence="2 3">
    <name type="scientific">Methylobacterium goesingense</name>
    <dbReference type="NCBI Taxonomy" id="243690"/>
    <lineage>
        <taxon>Bacteria</taxon>
        <taxon>Pseudomonadati</taxon>
        <taxon>Pseudomonadota</taxon>
        <taxon>Alphaproteobacteria</taxon>
        <taxon>Hyphomicrobiales</taxon>
        <taxon>Methylobacteriaceae</taxon>
        <taxon>Methylobacterium</taxon>
    </lineage>
</organism>
<sequence>MAPVLRSLSDFKRFLSEPGATIQVVRNTFIDRQPASFAEAYRAKGMYEPRTIRAVSKKAAIFAIQGHPTTVWLYWDKGTRKWRFQDDTVAIPLDTGLGPPDEIVYRCSYAPGTDPALQPPARRARPRAAKPPEAIRPHPKAPPPKPAGGPKASVPGAVPKPVMPARGQGRLL</sequence>